<name>A0A1H2RCB9_9BACL</name>
<evidence type="ECO:0000313" key="2">
    <source>
        <dbReference type="Proteomes" id="UP000198534"/>
    </source>
</evidence>
<keyword evidence="2" id="KW-1185">Reference proteome</keyword>
<dbReference type="AlphaFoldDB" id="A0A1H2RCB9"/>
<sequence length="74" mass="8626">MTQIFRQNHGLPNKVIPVAVDPGGNYFCFDFRISETHPSIVFFDHEIDALDKSNLTYVRPNITELLKDLRYLED</sequence>
<evidence type="ECO:0000313" key="1">
    <source>
        <dbReference type="EMBL" id="SDW16484.1"/>
    </source>
</evidence>
<dbReference type="Pfam" id="PF14568">
    <property type="entry name" value="SUKH_6"/>
    <property type="match status" value="1"/>
</dbReference>
<dbReference type="Proteomes" id="UP000198534">
    <property type="component" value="Unassembled WGS sequence"/>
</dbReference>
<dbReference type="EMBL" id="FNNQ01000001">
    <property type="protein sequence ID" value="SDW16484.1"/>
    <property type="molecule type" value="Genomic_DNA"/>
</dbReference>
<accession>A0A1H2RCB9</accession>
<proteinExistence type="predicted"/>
<dbReference type="Gene3D" id="3.40.1580.10">
    <property type="entry name" value="SMI1/KNR4-like"/>
    <property type="match status" value="1"/>
</dbReference>
<gene>
    <name evidence="1" type="ORF">SAMN05444487_101423</name>
</gene>
<dbReference type="STRING" id="1048340.SAMN05444487_101423"/>
<dbReference type="InterPro" id="IPR037883">
    <property type="entry name" value="Knr4/Smi1-like_sf"/>
</dbReference>
<organism evidence="1 2">
    <name type="scientific">Marininema mesophilum</name>
    <dbReference type="NCBI Taxonomy" id="1048340"/>
    <lineage>
        <taxon>Bacteria</taxon>
        <taxon>Bacillati</taxon>
        <taxon>Bacillota</taxon>
        <taxon>Bacilli</taxon>
        <taxon>Bacillales</taxon>
        <taxon>Thermoactinomycetaceae</taxon>
        <taxon>Marininema</taxon>
    </lineage>
</organism>
<reference evidence="1 2" key="1">
    <citation type="submission" date="2016-10" db="EMBL/GenBank/DDBJ databases">
        <authorList>
            <person name="de Groot N.N."/>
        </authorList>
    </citation>
    <scope>NUCLEOTIDE SEQUENCE [LARGE SCALE GENOMIC DNA]</scope>
    <source>
        <strain evidence="1 2">DSM 45610</strain>
    </source>
</reference>
<protein>
    <submittedName>
        <fullName evidence="1">SMI1-KNR4 cell-wall</fullName>
    </submittedName>
</protein>
<dbReference type="SUPFAM" id="SSF160631">
    <property type="entry name" value="SMI1/KNR4-like"/>
    <property type="match status" value="1"/>
</dbReference>